<dbReference type="GO" id="GO:0016020">
    <property type="term" value="C:membrane"/>
    <property type="evidence" value="ECO:0007669"/>
    <property type="project" value="InterPro"/>
</dbReference>
<keyword evidence="9" id="KW-0812">Transmembrane</keyword>
<feature type="domain" description="Signal transduction histidine kinase subgroup 3 dimerisation and phosphoacceptor" evidence="11">
    <location>
        <begin position="242"/>
        <end position="306"/>
    </location>
</feature>
<comment type="caution">
    <text evidence="13">The sequence shown here is derived from an EMBL/GenBank/DDBJ whole genome shotgun (WGS) entry which is preliminary data.</text>
</comment>
<dbReference type="GO" id="GO:0000155">
    <property type="term" value="F:phosphorelay sensor kinase activity"/>
    <property type="evidence" value="ECO:0007669"/>
    <property type="project" value="InterPro"/>
</dbReference>
<keyword evidence="7" id="KW-0067">ATP-binding</keyword>
<evidence type="ECO:0000256" key="9">
    <source>
        <dbReference type="SAM" id="Phobius"/>
    </source>
</evidence>
<evidence type="ECO:0000256" key="4">
    <source>
        <dbReference type="ARBA" id="ARBA00022679"/>
    </source>
</evidence>
<accession>A0A1J5RHN2</accession>
<dbReference type="InterPro" id="IPR011712">
    <property type="entry name" value="Sig_transdc_His_kin_sub3_dim/P"/>
</dbReference>
<dbReference type="EC" id="2.7.13.3" evidence="2"/>
<keyword evidence="4 13" id="KW-0808">Transferase</keyword>
<feature type="transmembrane region" description="Helical" evidence="9">
    <location>
        <begin position="52"/>
        <end position="72"/>
    </location>
</feature>
<sequence>MDRVPDVTGAAGRDVPDPRPPHVAGGPSVGPFTELSTRRLGPVRRFFLRRPVVMDVVVMLWFGAPAIVQAILTESGTRRDALVVFAAMGTGVLLWRRQRPLPVAIGMTVLGVGQTAVAGTMSGFDLGIALAVYAVAASRAPQDAWVTAVASAASLSVAALLWERPTSQGATASVWSGSDTPREPVADLRVASITGIVLLVLIAISIGISVHNRRLHVADLVDRGNQLARERDQQAQLAVAAERARIAREMHDVVAHSLTVMVALADGAGVALSRDPERSRHALGEVAATGRTALADMRRVLGVLTEESAPLDPQPGGPDLAALVDGFRTAGLPVEIVTSGGPLPPDTGLQLAVYRIVQESLTNTLRYATGAGHVEVRIARTPDRVTVDVTDDGGINRPPVPIGTGRGVIGMRERATVYGGSIEAGPYRRGWRVHAELRWQET</sequence>
<organism evidence="13">
    <name type="scientific">mine drainage metagenome</name>
    <dbReference type="NCBI Taxonomy" id="410659"/>
    <lineage>
        <taxon>unclassified sequences</taxon>
        <taxon>metagenomes</taxon>
        <taxon>ecological metagenomes</taxon>
    </lineage>
</organism>
<evidence type="ECO:0000256" key="5">
    <source>
        <dbReference type="ARBA" id="ARBA00022741"/>
    </source>
</evidence>
<feature type="region of interest" description="Disordered" evidence="8">
    <location>
        <begin position="1"/>
        <end position="30"/>
    </location>
</feature>
<dbReference type="CDD" id="cd16917">
    <property type="entry name" value="HATPase_UhpB-NarQ-NarX-like"/>
    <property type="match status" value="1"/>
</dbReference>
<dbReference type="GO" id="GO:0005524">
    <property type="term" value="F:ATP binding"/>
    <property type="evidence" value="ECO:0007669"/>
    <property type="project" value="UniProtKB-KW"/>
</dbReference>
<dbReference type="AlphaFoldDB" id="A0A1J5RHN2"/>
<evidence type="ECO:0000256" key="2">
    <source>
        <dbReference type="ARBA" id="ARBA00012438"/>
    </source>
</evidence>
<dbReference type="Gene3D" id="1.20.5.1930">
    <property type="match status" value="1"/>
</dbReference>
<feature type="transmembrane region" description="Helical" evidence="9">
    <location>
        <begin position="190"/>
        <end position="210"/>
    </location>
</feature>
<evidence type="ECO:0000256" key="3">
    <source>
        <dbReference type="ARBA" id="ARBA00022553"/>
    </source>
</evidence>
<dbReference type="InterPro" id="IPR050482">
    <property type="entry name" value="Sensor_HK_TwoCompSys"/>
</dbReference>
<dbReference type="Gene3D" id="3.30.565.10">
    <property type="entry name" value="Histidine kinase-like ATPase, C-terminal domain"/>
    <property type="match status" value="1"/>
</dbReference>
<comment type="catalytic activity">
    <reaction evidence="1">
        <text>ATP + protein L-histidine = ADP + protein N-phospho-L-histidine.</text>
        <dbReference type="EC" id="2.7.13.3"/>
    </reaction>
</comment>
<evidence type="ECO:0000256" key="6">
    <source>
        <dbReference type="ARBA" id="ARBA00022777"/>
    </source>
</evidence>
<feature type="domain" description="DUF7134" evidence="12">
    <location>
        <begin position="44"/>
        <end position="171"/>
    </location>
</feature>
<feature type="transmembrane region" description="Helical" evidence="9">
    <location>
        <begin position="144"/>
        <end position="162"/>
    </location>
</feature>
<dbReference type="InterPro" id="IPR036890">
    <property type="entry name" value="HATPase_C_sf"/>
</dbReference>
<keyword evidence="9" id="KW-1133">Transmembrane helix</keyword>
<evidence type="ECO:0000259" key="12">
    <source>
        <dbReference type="Pfam" id="PF23539"/>
    </source>
</evidence>
<feature type="transmembrane region" description="Helical" evidence="9">
    <location>
        <begin position="78"/>
        <end position="95"/>
    </location>
</feature>
<dbReference type="InterPro" id="IPR055558">
    <property type="entry name" value="DUF7134"/>
</dbReference>
<gene>
    <name evidence="13" type="primary">desK_1</name>
    <name evidence="13" type="ORF">GALL_224000</name>
</gene>
<dbReference type="GO" id="GO:0046983">
    <property type="term" value="F:protein dimerization activity"/>
    <property type="evidence" value="ECO:0007669"/>
    <property type="project" value="InterPro"/>
</dbReference>
<evidence type="ECO:0000256" key="7">
    <source>
        <dbReference type="ARBA" id="ARBA00022840"/>
    </source>
</evidence>
<dbReference type="Pfam" id="PF02518">
    <property type="entry name" value="HATPase_c"/>
    <property type="match status" value="1"/>
</dbReference>
<dbReference type="EMBL" id="MLJW01000163">
    <property type="protein sequence ID" value="OIQ95624.1"/>
    <property type="molecule type" value="Genomic_DNA"/>
</dbReference>
<keyword evidence="5" id="KW-0547">Nucleotide-binding</keyword>
<protein>
    <recommendedName>
        <fullName evidence="2">histidine kinase</fullName>
        <ecNumber evidence="2">2.7.13.3</ecNumber>
    </recommendedName>
</protein>
<evidence type="ECO:0000256" key="1">
    <source>
        <dbReference type="ARBA" id="ARBA00000085"/>
    </source>
</evidence>
<reference evidence="13" key="1">
    <citation type="submission" date="2016-10" db="EMBL/GenBank/DDBJ databases">
        <title>Sequence of Gallionella enrichment culture.</title>
        <authorList>
            <person name="Poehlein A."/>
            <person name="Muehling M."/>
            <person name="Daniel R."/>
        </authorList>
    </citation>
    <scope>NUCLEOTIDE SEQUENCE</scope>
</reference>
<name>A0A1J5RHN2_9ZZZZ</name>
<dbReference type="PANTHER" id="PTHR24421:SF10">
    <property type="entry name" value="NITRATE_NITRITE SENSOR PROTEIN NARQ"/>
    <property type="match status" value="1"/>
</dbReference>
<proteinExistence type="predicted"/>
<keyword evidence="3" id="KW-0597">Phosphoprotein</keyword>
<dbReference type="Pfam" id="PF07730">
    <property type="entry name" value="HisKA_3"/>
    <property type="match status" value="1"/>
</dbReference>
<dbReference type="Pfam" id="PF23539">
    <property type="entry name" value="DUF7134"/>
    <property type="match status" value="1"/>
</dbReference>
<evidence type="ECO:0000256" key="8">
    <source>
        <dbReference type="SAM" id="MobiDB-lite"/>
    </source>
</evidence>
<dbReference type="PANTHER" id="PTHR24421">
    <property type="entry name" value="NITRATE/NITRITE SENSOR PROTEIN NARX-RELATED"/>
    <property type="match status" value="1"/>
</dbReference>
<dbReference type="SUPFAM" id="SSF55874">
    <property type="entry name" value="ATPase domain of HSP90 chaperone/DNA topoisomerase II/histidine kinase"/>
    <property type="match status" value="1"/>
</dbReference>
<evidence type="ECO:0000259" key="11">
    <source>
        <dbReference type="Pfam" id="PF07730"/>
    </source>
</evidence>
<keyword evidence="6 13" id="KW-0418">Kinase</keyword>
<evidence type="ECO:0000259" key="10">
    <source>
        <dbReference type="Pfam" id="PF02518"/>
    </source>
</evidence>
<evidence type="ECO:0000313" key="13">
    <source>
        <dbReference type="EMBL" id="OIQ95624.1"/>
    </source>
</evidence>
<dbReference type="InterPro" id="IPR003594">
    <property type="entry name" value="HATPase_dom"/>
</dbReference>
<keyword evidence="9" id="KW-0472">Membrane</keyword>
<feature type="domain" description="Histidine kinase/HSP90-like ATPase" evidence="10">
    <location>
        <begin position="350"/>
        <end position="438"/>
    </location>
</feature>